<keyword evidence="1" id="KW-0732">Signal</keyword>
<dbReference type="Proteomes" id="UP000814385">
    <property type="component" value="Unassembled WGS sequence"/>
</dbReference>
<organism evidence="2 3">
    <name type="scientific">Billgrantia campisalis</name>
    <dbReference type="NCBI Taxonomy" id="74661"/>
    <lineage>
        <taxon>Bacteria</taxon>
        <taxon>Pseudomonadati</taxon>
        <taxon>Pseudomonadota</taxon>
        <taxon>Gammaproteobacteria</taxon>
        <taxon>Oceanospirillales</taxon>
        <taxon>Halomonadaceae</taxon>
        <taxon>Billgrantia</taxon>
    </lineage>
</organism>
<protein>
    <recommendedName>
        <fullName evidence="4">Lipoprotein</fullName>
    </recommendedName>
</protein>
<comment type="caution">
    <text evidence="2">The sequence shown here is derived from an EMBL/GenBank/DDBJ whole genome shotgun (WGS) entry which is preliminary data.</text>
</comment>
<dbReference type="EMBL" id="JABFUC010000020">
    <property type="protein sequence ID" value="MCG6659726.1"/>
    <property type="molecule type" value="Genomic_DNA"/>
</dbReference>
<proteinExistence type="predicted"/>
<dbReference type="RefSeq" id="WP_238978991.1">
    <property type="nucleotide sequence ID" value="NZ_JABFUC010000020.1"/>
</dbReference>
<evidence type="ECO:0000313" key="2">
    <source>
        <dbReference type="EMBL" id="MCG6659726.1"/>
    </source>
</evidence>
<feature type="signal peptide" evidence="1">
    <location>
        <begin position="1"/>
        <end position="20"/>
    </location>
</feature>
<dbReference type="PROSITE" id="PS51257">
    <property type="entry name" value="PROKAR_LIPOPROTEIN"/>
    <property type="match status" value="1"/>
</dbReference>
<keyword evidence="3" id="KW-1185">Reference proteome</keyword>
<feature type="chain" id="PRO_5046662221" description="Lipoprotein" evidence="1">
    <location>
        <begin position="21"/>
        <end position="125"/>
    </location>
</feature>
<reference evidence="2 3" key="1">
    <citation type="submission" date="2020-05" db="EMBL/GenBank/DDBJ databases">
        <title>Comparative genomic analysis of denitrifying bacteria from Halomonas genus.</title>
        <authorList>
            <person name="Wang L."/>
            <person name="Shao Z."/>
        </authorList>
    </citation>
    <scope>NUCLEOTIDE SEQUENCE [LARGE SCALE GENOMIC DNA]</scope>
    <source>
        <strain evidence="2 3">A4</strain>
    </source>
</reference>
<accession>A0ABS9PDI8</accession>
<evidence type="ECO:0000313" key="3">
    <source>
        <dbReference type="Proteomes" id="UP000814385"/>
    </source>
</evidence>
<evidence type="ECO:0008006" key="4">
    <source>
        <dbReference type="Google" id="ProtNLM"/>
    </source>
</evidence>
<sequence>MMRCLIALLLAAGLTGCATGGGMAPESRELGYAASPESTLRQGINLLADQGYVIRHADAELGRAEAVLSRWPGYRVQLSVTAEGEGARASLTATRGGRPLPPHLLDPLLAALESRLGLGPWAETP</sequence>
<name>A0ABS9PDI8_9GAMM</name>
<evidence type="ECO:0000256" key="1">
    <source>
        <dbReference type="SAM" id="SignalP"/>
    </source>
</evidence>
<gene>
    <name evidence="2" type="ORF">HOP52_18410</name>
</gene>